<organism evidence="2 3">
    <name type="scientific">Fragilariopsis cylindrus CCMP1102</name>
    <dbReference type="NCBI Taxonomy" id="635003"/>
    <lineage>
        <taxon>Eukaryota</taxon>
        <taxon>Sar</taxon>
        <taxon>Stramenopiles</taxon>
        <taxon>Ochrophyta</taxon>
        <taxon>Bacillariophyta</taxon>
        <taxon>Bacillariophyceae</taxon>
        <taxon>Bacillariophycidae</taxon>
        <taxon>Bacillariales</taxon>
        <taxon>Bacillariaceae</taxon>
        <taxon>Fragilariopsis</taxon>
    </lineage>
</organism>
<feature type="non-terminal residue" evidence="2">
    <location>
        <position position="301"/>
    </location>
</feature>
<dbReference type="PANTHER" id="PTHR42860:SF3">
    <property type="entry name" value="FE_B12 PERIPLASMIC-BINDING DOMAIN-CONTAINING PROTEIN"/>
    <property type="match status" value="1"/>
</dbReference>
<dbReference type="OrthoDB" id="274765at2759"/>
<name>A0A1E7EXU0_9STRA</name>
<dbReference type="SUPFAM" id="SSF53807">
    <property type="entry name" value="Helical backbone' metal receptor"/>
    <property type="match status" value="1"/>
</dbReference>
<dbReference type="InterPro" id="IPR002491">
    <property type="entry name" value="ABC_transptr_periplasmic_BD"/>
</dbReference>
<feature type="domain" description="Fe/B12 periplasmic-binding" evidence="1">
    <location>
        <begin position="16"/>
        <end position="301"/>
    </location>
</feature>
<dbReference type="KEGG" id="fcy:FRACYDRAFT_193804"/>
<protein>
    <submittedName>
        <fullName evidence="2">Putative ABC transporter</fullName>
    </submittedName>
</protein>
<dbReference type="InParanoid" id="A0A1E7EXU0"/>
<evidence type="ECO:0000313" key="3">
    <source>
        <dbReference type="Proteomes" id="UP000095751"/>
    </source>
</evidence>
<dbReference type="InterPro" id="IPR051030">
    <property type="entry name" value="Vitamin_B12-ABC_binding"/>
</dbReference>
<dbReference type="PROSITE" id="PS50983">
    <property type="entry name" value="FE_B12_PBP"/>
    <property type="match status" value="1"/>
</dbReference>
<dbReference type="AlphaFoldDB" id="A0A1E7EXU0"/>
<accession>A0A1E7EXU0</accession>
<evidence type="ECO:0000259" key="1">
    <source>
        <dbReference type="PROSITE" id="PS50983"/>
    </source>
</evidence>
<dbReference type="EMBL" id="KV784371">
    <property type="protein sequence ID" value="OEU10639.1"/>
    <property type="molecule type" value="Genomic_DNA"/>
</dbReference>
<evidence type="ECO:0000313" key="2">
    <source>
        <dbReference type="EMBL" id="OEU10639.1"/>
    </source>
</evidence>
<dbReference type="Proteomes" id="UP000095751">
    <property type="component" value="Unassembled WGS sequence"/>
</dbReference>
<reference evidence="2 3" key="1">
    <citation type="submission" date="2016-09" db="EMBL/GenBank/DDBJ databases">
        <title>Extensive genetic diversity and differential bi-allelic expression allows diatom success in the polar Southern Ocean.</title>
        <authorList>
            <consortium name="DOE Joint Genome Institute"/>
            <person name="Mock T."/>
            <person name="Otillar R.P."/>
            <person name="Strauss J."/>
            <person name="Dupont C."/>
            <person name="Frickenhaus S."/>
            <person name="Maumus F."/>
            <person name="Mcmullan M."/>
            <person name="Sanges R."/>
            <person name="Schmutz J."/>
            <person name="Toseland A."/>
            <person name="Valas R."/>
            <person name="Veluchamy A."/>
            <person name="Ward B.J."/>
            <person name="Allen A."/>
            <person name="Barry K."/>
            <person name="Falciatore A."/>
            <person name="Ferrante M."/>
            <person name="Fortunato A.E."/>
            <person name="Gloeckner G."/>
            <person name="Gruber A."/>
            <person name="Hipkin R."/>
            <person name="Janech M."/>
            <person name="Kroth P."/>
            <person name="Leese F."/>
            <person name="Lindquist E."/>
            <person name="Lyon B.R."/>
            <person name="Martin J."/>
            <person name="Mayer C."/>
            <person name="Parker M."/>
            <person name="Quesneville H."/>
            <person name="Raymond J."/>
            <person name="Uhlig C."/>
            <person name="Valentin K.U."/>
            <person name="Worden A.Z."/>
            <person name="Armbrust E.V."/>
            <person name="Bowler C."/>
            <person name="Green B."/>
            <person name="Moulton V."/>
            <person name="Van Oosterhout C."/>
            <person name="Grigoriev I."/>
        </authorList>
    </citation>
    <scope>NUCLEOTIDE SEQUENCE [LARGE SCALE GENOMIC DNA]</scope>
    <source>
        <strain evidence="2 3">CCMP1102</strain>
    </source>
</reference>
<dbReference type="Gene3D" id="3.40.50.1980">
    <property type="entry name" value="Nitrogenase molybdenum iron protein domain"/>
    <property type="match status" value="2"/>
</dbReference>
<dbReference type="Pfam" id="PF01497">
    <property type="entry name" value="Peripla_BP_2"/>
    <property type="match status" value="1"/>
</dbReference>
<dbReference type="PANTHER" id="PTHR42860">
    <property type="entry name" value="VITAMIN B12-BINDING PROTEIN"/>
    <property type="match status" value="1"/>
</dbReference>
<sequence length="301" mass="33406">MTDDESSKCANKKPERVASLLGASTEIIYRLGLGPKLVARSHECDWPKECLELPCVSRPRMDPNKMTSSEIDDAVRTFSARDEPVYRLQDKTLLELEPDLIILQSYCRVCAVTKSDIEESSACHQIPQLILKPNNLNDCLHDVLKVANAMGYPERGQRLYDTLRNRMDRAEDLGMSLCASNGGIRPRVALLEWCDPVMGCGYWLPELVTLAGGEPIFCAPSGGATPTISFQSLVQSKPDVVVLALCGFGITRTTQEVRKAWTPERIKEIQQACGDQIYITDGNFLFNRSGPRVVESAEVLL</sequence>
<gene>
    <name evidence="2" type="ORF">FRACYDRAFT_193804</name>
</gene>
<proteinExistence type="predicted"/>
<keyword evidence="3" id="KW-1185">Reference proteome</keyword>